<feature type="compositionally biased region" description="Basic and acidic residues" evidence="2">
    <location>
        <begin position="37"/>
        <end position="47"/>
    </location>
</feature>
<evidence type="ECO:0008006" key="5">
    <source>
        <dbReference type="Google" id="ProtNLM"/>
    </source>
</evidence>
<dbReference type="InterPro" id="IPR016024">
    <property type="entry name" value="ARM-type_fold"/>
</dbReference>
<dbReference type="SUPFAM" id="SSF48371">
    <property type="entry name" value="ARM repeat"/>
    <property type="match status" value="1"/>
</dbReference>
<reference evidence="3" key="1">
    <citation type="submission" date="2022-11" db="EMBL/GenBank/DDBJ databases">
        <authorList>
            <person name="Morgan W.R."/>
            <person name="Tartar A."/>
        </authorList>
    </citation>
    <scope>NUCLEOTIDE SEQUENCE</scope>
    <source>
        <strain evidence="3">ARSEF 373</strain>
    </source>
</reference>
<evidence type="ECO:0000256" key="2">
    <source>
        <dbReference type="SAM" id="MobiDB-lite"/>
    </source>
</evidence>
<comment type="similarity">
    <text evidence="1">Belongs to the Mo25 family.</text>
</comment>
<evidence type="ECO:0000313" key="4">
    <source>
        <dbReference type="Proteomes" id="UP001146120"/>
    </source>
</evidence>
<dbReference type="PANTHER" id="PTHR10182">
    <property type="entry name" value="CALCIUM-BINDING PROTEIN 39-RELATED"/>
    <property type="match status" value="1"/>
</dbReference>
<dbReference type="Proteomes" id="UP001146120">
    <property type="component" value="Unassembled WGS sequence"/>
</dbReference>
<evidence type="ECO:0000256" key="1">
    <source>
        <dbReference type="ARBA" id="ARBA00011012"/>
    </source>
</evidence>
<feature type="compositionally biased region" description="Acidic residues" evidence="2">
    <location>
        <begin position="62"/>
        <end position="73"/>
    </location>
</feature>
<reference evidence="3" key="2">
    <citation type="journal article" date="2023" name="Microbiol Resour">
        <title>Decontamination and Annotation of the Draft Genome Sequence of the Oomycete Lagenidium giganteum ARSEF 373.</title>
        <authorList>
            <person name="Morgan W.R."/>
            <person name="Tartar A."/>
        </authorList>
    </citation>
    <scope>NUCLEOTIDE SEQUENCE</scope>
    <source>
        <strain evidence="3">ARSEF 373</strain>
    </source>
</reference>
<dbReference type="EMBL" id="DAKRPA010000062">
    <property type="protein sequence ID" value="DBA00528.1"/>
    <property type="molecule type" value="Genomic_DNA"/>
</dbReference>
<sequence>MNAFFWSRRKSSKEVVRTVDALLAQLCPDQKLYQALDEKPKRERIESLDAGEPDFEAPPPTQEDESSDDQSGDESEKTVPEELERHWALIRAVFHGWDEHQLDRQKKMDRMAELLVRYRVMEKVLVPSVLAALTFETRKYVGHVFRALTVHNLQHFIELLAEHPEMMRRLVEGYRNNDTALICGAMLRDCFEYECLALLFLQDMTTEFEYLFEVTTTNANFDISADAFMNITRLLMSHKQATFPCLNASFDRIFGLINSLLRSPNYVIKRQALQLLAELLLDPINFPVMQRYIASRQNLKLVMLLLREPSQALRMDAFHVFKIFVANPNKSVEVEQLLMLNREKLLSFVSDFGRSESNRDFHQEKSLLIFTLQRMADKEQPLRLARATSAPGSAASSPTPKLTKTISMSSQVPEVCANNK</sequence>
<keyword evidence="4" id="KW-1185">Reference proteome</keyword>
<feature type="compositionally biased region" description="Low complexity" evidence="2">
    <location>
        <begin position="387"/>
        <end position="400"/>
    </location>
</feature>
<feature type="region of interest" description="Disordered" evidence="2">
    <location>
        <begin position="381"/>
        <end position="420"/>
    </location>
</feature>
<feature type="compositionally biased region" description="Polar residues" evidence="2">
    <location>
        <begin position="402"/>
        <end position="420"/>
    </location>
</feature>
<dbReference type="PANTHER" id="PTHR10182:SF3">
    <property type="entry name" value="PROTEIN MO25"/>
    <property type="match status" value="1"/>
</dbReference>
<organism evidence="3 4">
    <name type="scientific">Lagenidium giganteum</name>
    <dbReference type="NCBI Taxonomy" id="4803"/>
    <lineage>
        <taxon>Eukaryota</taxon>
        <taxon>Sar</taxon>
        <taxon>Stramenopiles</taxon>
        <taxon>Oomycota</taxon>
        <taxon>Peronosporomycetes</taxon>
        <taxon>Pythiales</taxon>
        <taxon>Pythiaceae</taxon>
    </lineage>
</organism>
<dbReference type="InterPro" id="IPR013878">
    <property type="entry name" value="Mo25"/>
</dbReference>
<protein>
    <recommendedName>
        <fullName evidence="5">Calcium-binding protein 39</fullName>
    </recommendedName>
</protein>
<accession>A0AAV2Z593</accession>
<dbReference type="Gene3D" id="1.25.10.10">
    <property type="entry name" value="Leucine-rich Repeat Variant"/>
    <property type="match status" value="1"/>
</dbReference>
<dbReference type="GO" id="GO:0035556">
    <property type="term" value="P:intracellular signal transduction"/>
    <property type="evidence" value="ECO:0007669"/>
    <property type="project" value="TreeGrafter"/>
</dbReference>
<evidence type="ECO:0000313" key="3">
    <source>
        <dbReference type="EMBL" id="DBA00528.1"/>
    </source>
</evidence>
<feature type="region of interest" description="Disordered" evidence="2">
    <location>
        <begin position="37"/>
        <end position="79"/>
    </location>
</feature>
<gene>
    <name evidence="3" type="ORF">N0F65_006432</name>
</gene>
<name>A0AAV2Z593_9STRA</name>
<dbReference type="InterPro" id="IPR011989">
    <property type="entry name" value="ARM-like"/>
</dbReference>
<dbReference type="Pfam" id="PF08569">
    <property type="entry name" value="Mo25"/>
    <property type="match status" value="1"/>
</dbReference>
<dbReference type="GO" id="GO:0043539">
    <property type="term" value="F:protein serine/threonine kinase activator activity"/>
    <property type="evidence" value="ECO:0007669"/>
    <property type="project" value="TreeGrafter"/>
</dbReference>
<comment type="caution">
    <text evidence="3">The sequence shown here is derived from an EMBL/GenBank/DDBJ whole genome shotgun (WGS) entry which is preliminary data.</text>
</comment>
<proteinExistence type="inferred from homology"/>
<dbReference type="AlphaFoldDB" id="A0AAV2Z593"/>